<comment type="caution">
    <text evidence="1">The sequence shown here is derived from an EMBL/GenBank/DDBJ whole genome shotgun (WGS) entry which is preliminary data.</text>
</comment>
<name>A0ACC0BH27_CATRO</name>
<gene>
    <name evidence="1" type="ORF">M9H77_12339</name>
</gene>
<protein>
    <submittedName>
        <fullName evidence="1">Uncharacterized protein</fullName>
    </submittedName>
</protein>
<accession>A0ACC0BH27</accession>
<evidence type="ECO:0000313" key="1">
    <source>
        <dbReference type="EMBL" id="KAI5671975.1"/>
    </source>
</evidence>
<proteinExistence type="predicted"/>
<sequence>MGQVLLVPARTCTRICIGSIKWVWTSSNSIFEPLGSSVYLRQRDMLQKLSEENRAILLISRTCMNKNNNPFKNSTSFLNPSKKKLYRGVTQRHWGKWVAKIRLPQNRMRVWLGTDETTEVAGYDYDRAAYKLSVKYARLNFPSL</sequence>
<keyword evidence="2" id="KW-1185">Reference proteome</keyword>
<dbReference type="Proteomes" id="UP001060085">
    <property type="component" value="Linkage Group LG03"/>
</dbReference>
<organism evidence="1 2">
    <name type="scientific">Catharanthus roseus</name>
    <name type="common">Madagascar periwinkle</name>
    <name type="synonym">Vinca rosea</name>
    <dbReference type="NCBI Taxonomy" id="4058"/>
    <lineage>
        <taxon>Eukaryota</taxon>
        <taxon>Viridiplantae</taxon>
        <taxon>Streptophyta</taxon>
        <taxon>Embryophyta</taxon>
        <taxon>Tracheophyta</taxon>
        <taxon>Spermatophyta</taxon>
        <taxon>Magnoliopsida</taxon>
        <taxon>eudicotyledons</taxon>
        <taxon>Gunneridae</taxon>
        <taxon>Pentapetalae</taxon>
        <taxon>asterids</taxon>
        <taxon>lamiids</taxon>
        <taxon>Gentianales</taxon>
        <taxon>Apocynaceae</taxon>
        <taxon>Rauvolfioideae</taxon>
        <taxon>Vinceae</taxon>
        <taxon>Catharanthinae</taxon>
        <taxon>Catharanthus</taxon>
    </lineage>
</organism>
<reference evidence="2" key="1">
    <citation type="journal article" date="2023" name="Nat. Plants">
        <title>Single-cell RNA sequencing provides a high-resolution roadmap for understanding the multicellular compartmentation of specialized metabolism.</title>
        <authorList>
            <person name="Sun S."/>
            <person name="Shen X."/>
            <person name="Li Y."/>
            <person name="Li Y."/>
            <person name="Wang S."/>
            <person name="Li R."/>
            <person name="Zhang H."/>
            <person name="Shen G."/>
            <person name="Guo B."/>
            <person name="Wei J."/>
            <person name="Xu J."/>
            <person name="St-Pierre B."/>
            <person name="Chen S."/>
            <person name="Sun C."/>
        </authorList>
    </citation>
    <scope>NUCLEOTIDE SEQUENCE [LARGE SCALE GENOMIC DNA]</scope>
</reference>
<dbReference type="EMBL" id="CM044703">
    <property type="protein sequence ID" value="KAI5671975.1"/>
    <property type="molecule type" value="Genomic_DNA"/>
</dbReference>
<evidence type="ECO:0000313" key="2">
    <source>
        <dbReference type="Proteomes" id="UP001060085"/>
    </source>
</evidence>